<accession>A0A0C2H818</accession>
<name>A0A0C2H818_9BILA</name>
<reference evidence="1 2" key="1">
    <citation type="submission" date="2013-12" db="EMBL/GenBank/DDBJ databases">
        <title>Draft genome of the parsitic nematode Ancylostoma duodenale.</title>
        <authorList>
            <person name="Mitreva M."/>
        </authorList>
    </citation>
    <scope>NUCLEOTIDE SEQUENCE [LARGE SCALE GENOMIC DNA]</scope>
    <source>
        <strain evidence="1 2">Zhejiang</strain>
    </source>
</reference>
<protein>
    <recommendedName>
        <fullName evidence="3">Aldehyde dehydrogenase domain-containing protein</fullName>
    </recommendedName>
</protein>
<dbReference type="InterPro" id="IPR016161">
    <property type="entry name" value="Ald_DH/histidinol_DH"/>
</dbReference>
<sequence>MLRTALARTAVQIRAASSIPEGIRDIKPKYTKLFINNEWVDAVSKKTYDTFNPADNSLIAEVAEGDKPDVDKAVKVKPLCILFFDFCPVILKRSQEK</sequence>
<gene>
    <name evidence="1" type="ORF">ANCDUO_01943</name>
</gene>
<proteinExistence type="predicted"/>
<dbReference type="AlphaFoldDB" id="A0A0C2H818"/>
<dbReference type="GO" id="GO:0016491">
    <property type="term" value="F:oxidoreductase activity"/>
    <property type="evidence" value="ECO:0007669"/>
    <property type="project" value="InterPro"/>
</dbReference>
<dbReference type="EMBL" id="KN726589">
    <property type="protein sequence ID" value="KIH67724.1"/>
    <property type="molecule type" value="Genomic_DNA"/>
</dbReference>
<evidence type="ECO:0000313" key="2">
    <source>
        <dbReference type="Proteomes" id="UP000054047"/>
    </source>
</evidence>
<dbReference type="SUPFAM" id="SSF53720">
    <property type="entry name" value="ALDH-like"/>
    <property type="match status" value="1"/>
</dbReference>
<evidence type="ECO:0008006" key="3">
    <source>
        <dbReference type="Google" id="ProtNLM"/>
    </source>
</evidence>
<organism evidence="1 2">
    <name type="scientific">Ancylostoma duodenale</name>
    <dbReference type="NCBI Taxonomy" id="51022"/>
    <lineage>
        <taxon>Eukaryota</taxon>
        <taxon>Metazoa</taxon>
        <taxon>Ecdysozoa</taxon>
        <taxon>Nematoda</taxon>
        <taxon>Chromadorea</taxon>
        <taxon>Rhabditida</taxon>
        <taxon>Rhabditina</taxon>
        <taxon>Rhabditomorpha</taxon>
        <taxon>Strongyloidea</taxon>
        <taxon>Ancylostomatidae</taxon>
        <taxon>Ancylostomatinae</taxon>
        <taxon>Ancylostoma</taxon>
    </lineage>
</organism>
<keyword evidence="2" id="KW-1185">Reference proteome</keyword>
<evidence type="ECO:0000313" key="1">
    <source>
        <dbReference type="EMBL" id="KIH67724.1"/>
    </source>
</evidence>
<dbReference type="OrthoDB" id="5802435at2759"/>
<dbReference type="Proteomes" id="UP000054047">
    <property type="component" value="Unassembled WGS sequence"/>
</dbReference>
<dbReference type="Gene3D" id="3.40.605.10">
    <property type="entry name" value="Aldehyde Dehydrogenase, Chain A, domain 1"/>
    <property type="match status" value="1"/>
</dbReference>
<dbReference type="InterPro" id="IPR016162">
    <property type="entry name" value="Ald_DH_N"/>
</dbReference>